<feature type="region of interest" description="Disordered" evidence="1">
    <location>
        <begin position="121"/>
        <end position="143"/>
    </location>
</feature>
<evidence type="ECO:0000256" key="1">
    <source>
        <dbReference type="SAM" id="MobiDB-lite"/>
    </source>
</evidence>
<dbReference type="EMBL" id="KN847475">
    <property type="protein sequence ID" value="KIX09396.1"/>
    <property type="molecule type" value="Genomic_DNA"/>
</dbReference>
<dbReference type="AlphaFoldDB" id="A0A0D2J128"/>
<dbReference type="HOGENOM" id="CLU_1807279_0_0_1"/>
<dbReference type="RefSeq" id="XP_013276532.1">
    <property type="nucleotide sequence ID" value="XM_013421078.1"/>
</dbReference>
<sequence length="143" mass="16697">MLKILPHIVQHLETSNVTNLDDETKEVFRSLVAFEKTKQVFGIADEERTAVRLIHDIKQKGSKAQYYTLFKQFSAKFDGNDEMYTVAYYNDLNDRVKDKMDMIPKTYQKLVDESIKINNRPWNDSKRGKVEQGSCRTKVSLND</sequence>
<name>A0A0D2J128_9EURO</name>
<proteinExistence type="predicted"/>
<evidence type="ECO:0000313" key="2">
    <source>
        <dbReference type="EMBL" id="KIX09396.1"/>
    </source>
</evidence>
<evidence type="ECO:0008006" key="4">
    <source>
        <dbReference type="Google" id="ProtNLM"/>
    </source>
</evidence>
<accession>A0A0D2J128</accession>
<gene>
    <name evidence="2" type="ORF">Z518_00475</name>
</gene>
<dbReference type="GeneID" id="25288546"/>
<dbReference type="VEuPathDB" id="FungiDB:Z518_00475"/>
<evidence type="ECO:0000313" key="3">
    <source>
        <dbReference type="Proteomes" id="UP000053617"/>
    </source>
</evidence>
<dbReference type="Proteomes" id="UP000053617">
    <property type="component" value="Unassembled WGS sequence"/>
</dbReference>
<keyword evidence="3" id="KW-1185">Reference proteome</keyword>
<reference evidence="2 3" key="1">
    <citation type="submission" date="2015-01" db="EMBL/GenBank/DDBJ databases">
        <title>The Genome Sequence of Rhinocladiella mackenzie CBS 650.93.</title>
        <authorList>
            <consortium name="The Broad Institute Genomics Platform"/>
            <person name="Cuomo C."/>
            <person name="de Hoog S."/>
            <person name="Gorbushina A."/>
            <person name="Stielow B."/>
            <person name="Teixiera M."/>
            <person name="Abouelleil A."/>
            <person name="Chapman S.B."/>
            <person name="Priest M."/>
            <person name="Young S.K."/>
            <person name="Wortman J."/>
            <person name="Nusbaum C."/>
            <person name="Birren B."/>
        </authorList>
    </citation>
    <scope>NUCLEOTIDE SEQUENCE [LARGE SCALE GENOMIC DNA]</scope>
    <source>
        <strain evidence="2 3">CBS 650.93</strain>
    </source>
</reference>
<feature type="compositionally biased region" description="Polar residues" evidence="1">
    <location>
        <begin position="134"/>
        <end position="143"/>
    </location>
</feature>
<dbReference type="OrthoDB" id="4369586at2759"/>
<protein>
    <recommendedName>
        <fullName evidence="4">Retrotransposon gag domain-containing protein</fullName>
    </recommendedName>
</protein>
<dbReference type="STRING" id="1442369.A0A0D2J128"/>
<organism evidence="2 3">
    <name type="scientific">Rhinocladiella mackenziei CBS 650.93</name>
    <dbReference type="NCBI Taxonomy" id="1442369"/>
    <lineage>
        <taxon>Eukaryota</taxon>
        <taxon>Fungi</taxon>
        <taxon>Dikarya</taxon>
        <taxon>Ascomycota</taxon>
        <taxon>Pezizomycotina</taxon>
        <taxon>Eurotiomycetes</taxon>
        <taxon>Chaetothyriomycetidae</taxon>
        <taxon>Chaetothyriales</taxon>
        <taxon>Herpotrichiellaceae</taxon>
        <taxon>Rhinocladiella</taxon>
    </lineage>
</organism>